<dbReference type="SUPFAM" id="SSF101874">
    <property type="entry name" value="YceI-like"/>
    <property type="match status" value="1"/>
</dbReference>
<evidence type="ECO:0000313" key="3">
    <source>
        <dbReference type="EMBL" id="SOB96683.1"/>
    </source>
</evidence>
<feature type="signal peptide" evidence="1">
    <location>
        <begin position="1"/>
        <end position="22"/>
    </location>
</feature>
<accession>A0A285RRF4</accession>
<dbReference type="PANTHER" id="PTHR34406">
    <property type="entry name" value="PROTEIN YCEI"/>
    <property type="match status" value="1"/>
</dbReference>
<gene>
    <name evidence="3" type="ORF">SAMN05421512_102282</name>
</gene>
<dbReference type="EMBL" id="OBML01000002">
    <property type="protein sequence ID" value="SOB96683.1"/>
    <property type="molecule type" value="Genomic_DNA"/>
</dbReference>
<proteinExistence type="predicted"/>
<reference evidence="3 4" key="1">
    <citation type="submission" date="2017-08" db="EMBL/GenBank/DDBJ databases">
        <authorList>
            <person name="de Groot N.N."/>
        </authorList>
    </citation>
    <scope>NUCLEOTIDE SEQUENCE [LARGE SCALE GENOMIC DNA]</scope>
    <source>
        <strain evidence="3 4">USBA 352</strain>
    </source>
</reference>
<evidence type="ECO:0000259" key="2">
    <source>
        <dbReference type="SMART" id="SM00867"/>
    </source>
</evidence>
<dbReference type="Proteomes" id="UP000219331">
    <property type="component" value="Unassembled WGS sequence"/>
</dbReference>
<dbReference type="InterPro" id="IPR007372">
    <property type="entry name" value="Lipid/polyisoprenoid-bd_YceI"/>
</dbReference>
<feature type="chain" id="PRO_5012538205" evidence="1">
    <location>
        <begin position="23"/>
        <end position="200"/>
    </location>
</feature>
<evidence type="ECO:0000313" key="4">
    <source>
        <dbReference type="Proteomes" id="UP000219331"/>
    </source>
</evidence>
<dbReference type="Gene3D" id="2.40.128.110">
    <property type="entry name" value="Lipid/polyisoprenoid-binding, YceI-like"/>
    <property type="match status" value="1"/>
</dbReference>
<evidence type="ECO:0000256" key="1">
    <source>
        <dbReference type="SAM" id="SignalP"/>
    </source>
</evidence>
<keyword evidence="1" id="KW-0732">Signal</keyword>
<protein>
    <submittedName>
        <fullName evidence="3">Polyisoprenoid-binding protein YceI</fullName>
    </submittedName>
</protein>
<dbReference type="STRING" id="538381.GCA_001696535_03237"/>
<sequence>MVSFTPVRFAAFSALVASLAVAAVPAHAEPRSYRIDPSHFSIVFNAMHIGYAPTWGLFLKGEGGFTYDEETRELSDLSVAIEAGSVFSNDERRDGHLRSGDFLDAEAHPSITFRMTEAEAKTETTGTVTGDLTLRGVTRPVTLDVTLNKIGPYPFGGTYVIGISANTTLKRSDFDMTYAVENGLVGDEVSIRIGLEAIRD</sequence>
<dbReference type="SMART" id="SM00867">
    <property type="entry name" value="YceI"/>
    <property type="match status" value="1"/>
</dbReference>
<name>A0A285RRF4_9HYPH</name>
<dbReference type="RefSeq" id="WP_097174051.1">
    <property type="nucleotide sequence ID" value="NZ_OBML01000002.1"/>
</dbReference>
<dbReference type="AlphaFoldDB" id="A0A285RRF4"/>
<dbReference type="OrthoDB" id="9811006at2"/>
<dbReference type="PANTHER" id="PTHR34406:SF1">
    <property type="entry name" value="PROTEIN YCEI"/>
    <property type="match status" value="1"/>
</dbReference>
<dbReference type="InterPro" id="IPR036761">
    <property type="entry name" value="TTHA0802/YceI-like_sf"/>
</dbReference>
<feature type="domain" description="Lipid/polyisoprenoid-binding YceI-like" evidence="2">
    <location>
        <begin position="32"/>
        <end position="198"/>
    </location>
</feature>
<dbReference type="Pfam" id="PF04264">
    <property type="entry name" value="YceI"/>
    <property type="match status" value="1"/>
</dbReference>
<keyword evidence="4" id="KW-1185">Reference proteome</keyword>
<organism evidence="3 4">
    <name type="scientific">Stappia indica</name>
    <dbReference type="NCBI Taxonomy" id="538381"/>
    <lineage>
        <taxon>Bacteria</taxon>
        <taxon>Pseudomonadati</taxon>
        <taxon>Pseudomonadota</taxon>
        <taxon>Alphaproteobacteria</taxon>
        <taxon>Hyphomicrobiales</taxon>
        <taxon>Stappiaceae</taxon>
        <taxon>Stappia</taxon>
    </lineage>
</organism>